<dbReference type="RefSeq" id="WP_072763089.1">
    <property type="nucleotide sequence ID" value="NZ_FQYX01000002.1"/>
</dbReference>
<evidence type="ECO:0000256" key="1">
    <source>
        <dbReference type="SAM" id="SignalP"/>
    </source>
</evidence>
<sequence>MKYIYKLPLILMAVLVVSCSKDEFAELNTNPSEVAQPDIRFSVAEAIHEMYRDDYTVWFYNNFRYAYPWSQLTTASSGGGNSETMVEMENAGGQSLYPRLYANTRDVRARVEAMEEDEKQARRAISAMTFAIQIQPALTITDNYGAMVYTQGAMGAYTSPPLITPEYDLQEQLFDTWLEELDGAIEDLSAANQFKIGGQDIIYNGDYGKWAKFCNLLKLKIAARLVNQNQAKAFKIVEEVVNSPAGYMNDLSDDFIYHRGIKYYGTGNGTQPGIGSKNLIDFMVANKDPRVKVLFNKNEFNAEVVQAFIDAGKDLPPYVEQYVEKDLLGNFAGWSGPGEPWVRYHGVPLSPDATFEASNDIYFKQDIRNKITIDGVEKTYSSTSNFAERVVRTGYNHTYPTKPGGRLIELKDNYPPVDVILGSSAETNLYLAEFKLLGANISGSAQDYFNRGVELSVLRMDKMAQNHRFPYYDKDPVYTEEDEAAAGATKLQAGELAALLTQPAYDLSVNGLEKVYIQQVINFAATPGDLWTTTRRSGVPAVNSDVLPREAMLASGAELTIPRRLLINAPSEDNKNYENYVKALEAQGFSTGDNNPSVLNTERIWFDLQNPQYGEGPKN</sequence>
<feature type="chain" id="PRO_5012680473" evidence="1">
    <location>
        <begin position="26"/>
        <end position="619"/>
    </location>
</feature>
<dbReference type="SUPFAM" id="SSF48452">
    <property type="entry name" value="TPR-like"/>
    <property type="match status" value="1"/>
</dbReference>
<organism evidence="2 3">
    <name type="scientific">Arenibacter nanhaiticus</name>
    <dbReference type="NCBI Taxonomy" id="558155"/>
    <lineage>
        <taxon>Bacteria</taxon>
        <taxon>Pseudomonadati</taxon>
        <taxon>Bacteroidota</taxon>
        <taxon>Flavobacteriia</taxon>
        <taxon>Flavobacteriales</taxon>
        <taxon>Flavobacteriaceae</taxon>
        <taxon>Arenibacter</taxon>
    </lineage>
</organism>
<protein>
    <submittedName>
        <fullName evidence="2">Starch-binding associating with outer membrane</fullName>
    </submittedName>
</protein>
<keyword evidence="1" id="KW-0732">Signal</keyword>
<dbReference type="AlphaFoldDB" id="A0A1M6BLL8"/>
<keyword evidence="3" id="KW-1185">Reference proteome</keyword>
<dbReference type="OrthoDB" id="9766256at2"/>
<dbReference type="EMBL" id="FQYX01000002">
    <property type="protein sequence ID" value="SHI49615.1"/>
    <property type="molecule type" value="Genomic_DNA"/>
</dbReference>
<gene>
    <name evidence="2" type="ORF">SAMN04487911_102250</name>
</gene>
<dbReference type="PROSITE" id="PS51257">
    <property type="entry name" value="PROKAR_LIPOPROTEIN"/>
    <property type="match status" value="1"/>
</dbReference>
<reference evidence="3" key="1">
    <citation type="submission" date="2016-11" db="EMBL/GenBank/DDBJ databases">
        <authorList>
            <person name="Varghese N."/>
            <person name="Submissions S."/>
        </authorList>
    </citation>
    <scope>NUCLEOTIDE SEQUENCE [LARGE SCALE GENOMIC DNA]</scope>
    <source>
        <strain evidence="3">CGMCC 1.8863</strain>
    </source>
</reference>
<evidence type="ECO:0000313" key="3">
    <source>
        <dbReference type="Proteomes" id="UP000184231"/>
    </source>
</evidence>
<feature type="signal peptide" evidence="1">
    <location>
        <begin position="1"/>
        <end position="25"/>
    </location>
</feature>
<dbReference type="Proteomes" id="UP000184231">
    <property type="component" value="Unassembled WGS sequence"/>
</dbReference>
<dbReference type="Pfam" id="PF12771">
    <property type="entry name" value="SusD-like_2"/>
    <property type="match status" value="1"/>
</dbReference>
<dbReference type="InterPro" id="IPR041662">
    <property type="entry name" value="SusD-like_2"/>
</dbReference>
<accession>A0A1M6BLL8</accession>
<proteinExistence type="predicted"/>
<dbReference type="Gene3D" id="1.25.40.390">
    <property type="match status" value="2"/>
</dbReference>
<name>A0A1M6BLL8_9FLAO</name>
<evidence type="ECO:0000313" key="2">
    <source>
        <dbReference type="EMBL" id="SHI49615.1"/>
    </source>
</evidence>
<dbReference type="STRING" id="558155.SAMN04487911_102250"/>
<dbReference type="InterPro" id="IPR011990">
    <property type="entry name" value="TPR-like_helical_dom_sf"/>
</dbReference>